<proteinExistence type="predicted"/>
<dbReference type="InterPro" id="IPR018060">
    <property type="entry name" value="HTH_AraC"/>
</dbReference>
<reference evidence="5 6" key="1">
    <citation type="submission" date="2020-02" db="EMBL/GenBank/DDBJ databases">
        <title>Genome sequencing for Kineobactrum sp. M2.</title>
        <authorList>
            <person name="Park S.-J."/>
        </authorList>
    </citation>
    <scope>NUCLEOTIDE SEQUENCE [LARGE SCALE GENOMIC DNA]</scope>
    <source>
        <strain evidence="5 6">M2</strain>
    </source>
</reference>
<dbReference type="SMART" id="SM00342">
    <property type="entry name" value="HTH_ARAC"/>
    <property type="match status" value="1"/>
</dbReference>
<organism evidence="5 6">
    <name type="scientific">Kineobactrum salinum</name>
    <dbReference type="NCBI Taxonomy" id="2708301"/>
    <lineage>
        <taxon>Bacteria</taxon>
        <taxon>Pseudomonadati</taxon>
        <taxon>Pseudomonadota</taxon>
        <taxon>Gammaproteobacteria</taxon>
        <taxon>Cellvibrionales</taxon>
        <taxon>Halieaceae</taxon>
        <taxon>Kineobactrum</taxon>
    </lineage>
</organism>
<dbReference type="InterPro" id="IPR037923">
    <property type="entry name" value="HTH-like"/>
</dbReference>
<protein>
    <submittedName>
        <fullName evidence="5">Helix-turn-helix transcriptional regulator</fullName>
    </submittedName>
</protein>
<evidence type="ECO:0000313" key="5">
    <source>
        <dbReference type="EMBL" id="QIB65557.1"/>
    </source>
</evidence>
<dbReference type="EMBL" id="CP048711">
    <property type="protein sequence ID" value="QIB65557.1"/>
    <property type="molecule type" value="Genomic_DNA"/>
</dbReference>
<keyword evidence="6" id="KW-1185">Reference proteome</keyword>
<evidence type="ECO:0000256" key="2">
    <source>
        <dbReference type="ARBA" id="ARBA00023125"/>
    </source>
</evidence>
<evidence type="ECO:0000256" key="3">
    <source>
        <dbReference type="ARBA" id="ARBA00023163"/>
    </source>
</evidence>
<dbReference type="PROSITE" id="PS01124">
    <property type="entry name" value="HTH_ARAC_FAMILY_2"/>
    <property type="match status" value="1"/>
</dbReference>
<evidence type="ECO:0000313" key="6">
    <source>
        <dbReference type="Proteomes" id="UP000477680"/>
    </source>
</evidence>
<accession>A0A6C0U3K0</accession>
<dbReference type="RefSeq" id="WP_163494854.1">
    <property type="nucleotide sequence ID" value="NZ_CP048711.1"/>
</dbReference>
<dbReference type="PRINTS" id="PR00032">
    <property type="entry name" value="HTHARAC"/>
</dbReference>
<dbReference type="KEGG" id="kim:G3T16_09225"/>
<dbReference type="GO" id="GO:0003700">
    <property type="term" value="F:DNA-binding transcription factor activity"/>
    <property type="evidence" value="ECO:0007669"/>
    <property type="project" value="InterPro"/>
</dbReference>
<dbReference type="InterPro" id="IPR009057">
    <property type="entry name" value="Homeodomain-like_sf"/>
</dbReference>
<dbReference type="SUPFAM" id="SSF51215">
    <property type="entry name" value="Regulatory protein AraC"/>
    <property type="match status" value="1"/>
</dbReference>
<keyword evidence="3" id="KW-0804">Transcription</keyword>
<sequence>MDQIPGFEWYDRLPKGIERKSFFLDKTRRSVSWFLHRLPEATETLSDQSADPVISLELNAAGVVEREVDGQWQSARLAADNLTLTPAYSVCNWHWHGEPLEIIDVYIPHELLRTIWSDEFNGSDSNLNFSPLLQFHDPVMAQLLKSLLMSLDNGHSSPALLRETITHHIIVHMLGMKGTTTAERSTTGSSLPLHILRRVLNYIDERVGEDTGLQDLADVAGISKSHFLRQFRERTGETPYAYLLGRRIEQAASLLTTSDDSITSIAARCGFNDPSHFADTFRRKYHVNPREFRRANR</sequence>
<evidence type="ECO:0000256" key="1">
    <source>
        <dbReference type="ARBA" id="ARBA00023015"/>
    </source>
</evidence>
<evidence type="ECO:0000259" key="4">
    <source>
        <dbReference type="PROSITE" id="PS01124"/>
    </source>
</evidence>
<dbReference type="PANTHER" id="PTHR46796">
    <property type="entry name" value="HTH-TYPE TRANSCRIPTIONAL ACTIVATOR RHAS-RELATED"/>
    <property type="match status" value="1"/>
</dbReference>
<dbReference type="AlphaFoldDB" id="A0A6C0U3K0"/>
<dbReference type="Proteomes" id="UP000477680">
    <property type="component" value="Chromosome"/>
</dbReference>
<gene>
    <name evidence="5" type="ORF">G3T16_09225</name>
</gene>
<keyword evidence="2" id="KW-0238">DNA-binding</keyword>
<dbReference type="InterPro" id="IPR050204">
    <property type="entry name" value="AraC_XylS_family_regulators"/>
</dbReference>
<keyword evidence="1" id="KW-0805">Transcription regulation</keyword>
<dbReference type="Gene3D" id="1.10.10.60">
    <property type="entry name" value="Homeodomain-like"/>
    <property type="match status" value="2"/>
</dbReference>
<dbReference type="Pfam" id="PF12833">
    <property type="entry name" value="HTH_18"/>
    <property type="match status" value="1"/>
</dbReference>
<name>A0A6C0U3K0_9GAMM</name>
<feature type="domain" description="HTH araC/xylS-type" evidence="4">
    <location>
        <begin position="197"/>
        <end position="295"/>
    </location>
</feature>
<dbReference type="SUPFAM" id="SSF46689">
    <property type="entry name" value="Homeodomain-like"/>
    <property type="match status" value="2"/>
</dbReference>
<dbReference type="GO" id="GO:0043565">
    <property type="term" value="F:sequence-specific DNA binding"/>
    <property type="evidence" value="ECO:0007669"/>
    <property type="project" value="InterPro"/>
</dbReference>
<dbReference type="InterPro" id="IPR020449">
    <property type="entry name" value="Tscrpt_reg_AraC-type_HTH"/>
</dbReference>
<dbReference type="PANTHER" id="PTHR46796:SF6">
    <property type="entry name" value="ARAC SUBFAMILY"/>
    <property type="match status" value="1"/>
</dbReference>